<dbReference type="OrthoDB" id="2687620at2759"/>
<dbReference type="InterPro" id="IPR050235">
    <property type="entry name" value="CK1_Ser-Thr_kinase"/>
</dbReference>
<feature type="region of interest" description="Disordered" evidence="5">
    <location>
        <begin position="624"/>
        <end position="678"/>
    </location>
</feature>
<feature type="binding site" evidence="4">
    <location>
        <position position="66"/>
    </location>
    <ligand>
        <name>ATP</name>
        <dbReference type="ChEBI" id="CHEBI:30616"/>
    </ligand>
</feature>
<sequence length="774" mass="87208">MPPKKGKKVVGYQKAEPISPGFVVTDVRKVSYVTGEAVGQGGFGLIYLADVQGRKIDIDNARYVMKIEPKANGPLFQEINFYHRHCKESDILKFAKEKKLEVLGIPKFMSSGVIAYNGNDLRYLVMQRFGRDLQKVFDENGTFSRQLNAQIATKMLFSLEYMHRKRYAHADIKGANILLGNEVTHDKEEVYLIDFGLAYLLPANPVEKPDPKAKHDGTIEYCSTDAHAGCKPSFRGDLEILMWNLAHWASGELPWLQYVKEGMPDSQKEKVAELKRKNLKSSGEFLEELGLGEHKELVLLMKYLRGMKYGDEIDFNKVRSFFTPQLPPGKSLAFTKIRSRKSFVPGKKLPKVKRNTTADTESTPVPASSNVKKAAATKPRATPIASKSAAEKVKLLGRQGRSKKPVYDFSSDDDIEDKPAAPSSTRSRRRQKSDEQVDEDFSPVSSKKSQKTTASSSRARVSKRTKPKTSTEEDSLEISVPTKQPAKKQARSTDSPSVRSSTRASARKIQKTQETIAETSEEDLPKATPKARSVKNKATRKKQLERQAAKEESINATSEEQLFKEPQMMKTKDVNRGSAILEEENQENIPPESEDEITFKIQSRKSLKLNLSVDAETSTELFDDSTEIPVNRTNRDESMSVSGDDRDLENENVKVHFDGGPSGDEPRPVVYKRSPDPSRFLQLGDELVEDASKEPPKLAPNKKYIGELDFEEINKAQRESRKKRMPQPGKNLCPRDQSMQTIASWFQERPEKVRKLRAQLAEEKPFFAAIPKKC</sequence>
<dbReference type="SMART" id="SM00220">
    <property type="entry name" value="S_TKc"/>
    <property type="match status" value="1"/>
</dbReference>
<dbReference type="GO" id="GO:0004674">
    <property type="term" value="F:protein serine/threonine kinase activity"/>
    <property type="evidence" value="ECO:0007669"/>
    <property type="project" value="UniProtKB-EC"/>
</dbReference>
<dbReference type="InterPro" id="IPR008271">
    <property type="entry name" value="Ser/Thr_kinase_AS"/>
</dbReference>
<keyword evidence="8" id="KW-1185">Reference proteome</keyword>
<feature type="compositionally biased region" description="Polar residues" evidence="5">
    <location>
        <begin position="492"/>
        <end position="504"/>
    </location>
</feature>
<feature type="compositionally biased region" description="Polar residues" evidence="5">
    <location>
        <begin position="355"/>
        <end position="371"/>
    </location>
</feature>
<evidence type="ECO:0000259" key="6">
    <source>
        <dbReference type="PROSITE" id="PS50011"/>
    </source>
</evidence>
<feature type="region of interest" description="Disordered" evidence="5">
    <location>
        <begin position="345"/>
        <end position="597"/>
    </location>
</feature>
<dbReference type="PROSITE" id="PS50011">
    <property type="entry name" value="PROTEIN_KINASE_DOM"/>
    <property type="match status" value="1"/>
</dbReference>
<feature type="region of interest" description="Disordered" evidence="5">
    <location>
        <begin position="715"/>
        <end position="737"/>
    </location>
</feature>
<name>E4XCY7_OIKDI</name>
<evidence type="ECO:0000256" key="3">
    <source>
        <dbReference type="ARBA" id="ARBA00022840"/>
    </source>
</evidence>
<dbReference type="InterPro" id="IPR011009">
    <property type="entry name" value="Kinase-like_dom_sf"/>
</dbReference>
<keyword evidence="3 4" id="KW-0067">ATP-binding</keyword>
<dbReference type="EC" id="2.7.11.1" evidence="1"/>
<evidence type="ECO:0000313" key="7">
    <source>
        <dbReference type="EMBL" id="CBY09462.1"/>
    </source>
</evidence>
<organism evidence="7">
    <name type="scientific">Oikopleura dioica</name>
    <name type="common">Tunicate</name>
    <dbReference type="NCBI Taxonomy" id="34765"/>
    <lineage>
        <taxon>Eukaryota</taxon>
        <taxon>Metazoa</taxon>
        <taxon>Chordata</taxon>
        <taxon>Tunicata</taxon>
        <taxon>Appendicularia</taxon>
        <taxon>Copelata</taxon>
        <taxon>Oikopleuridae</taxon>
        <taxon>Oikopleura</taxon>
    </lineage>
</organism>
<dbReference type="Pfam" id="PF00069">
    <property type="entry name" value="Pkinase"/>
    <property type="match status" value="1"/>
</dbReference>
<feature type="compositionally biased region" description="Low complexity" evidence="5">
    <location>
        <begin position="372"/>
        <end position="385"/>
    </location>
</feature>
<reference evidence="7" key="1">
    <citation type="journal article" date="2010" name="Science">
        <title>Plasticity of animal genome architecture unmasked by rapid evolution of a pelagic tunicate.</title>
        <authorList>
            <person name="Denoeud F."/>
            <person name="Henriet S."/>
            <person name="Mungpakdee S."/>
            <person name="Aury J.M."/>
            <person name="Da Silva C."/>
            <person name="Brinkmann H."/>
            <person name="Mikhaleva J."/>
            <person name="Olsen L.C."/>
            <person name="Jubin C."/>
            <person name="Canestro C."/>
            <person name="Bouquet J.M."/>
            <person name="Danks G."/>
            <person name="Poulain J."/>
            <person name="Campsteijn C."/>
            <person name="Adamski M."/>
            <person name="Cross I."/>
            <person name="Yadetie F."/>
            <person name="Muffato M."/>
            <person name="Louis A."/>
            <person name="Butcher S."/>
            <person name="Tsagkogeorga G."/>
            <person name="Konrad A."/>
            <person name="Singh S."/>
            <person name="Jensen M.F."/>
            <person name="Cong E.H."/>
            <person name="Eikeseth-Otteraa H."/>
            <person name="Noel B."/>
            <person name="Anthouard V."/>
            <person name="Porcel B.M."/>
            <person name="Kachouri-Lafond R."/>
            <person name="Nishino A."/>
            <person name="Ugolini M."/>
            <person name="Chourrout P."/>
            <person name="Nishida H."/>
            <person name="Aasland R."/>
            <person name="Huzurbazar S."/>
            <person name="Westhof E."/>
            <person name="Delsuc F."/>
            <person name="Lehrach H."/>
            <person name="Reinhardt R."/>
            <person name="Weissenbach J."/>
            <person name="Roy S.W."/>
            <person name="Artiguenave F."/>
            <person name="Postlethwait J.H."/>
            <person name="Manak J.R."/>
            <person name="Thompson E.M."/>
            <person name="Jaillon O."/>
            <person name="Du Pasquier L."/>
            <person name="Boudinot P."/>
            <person name="Liberles D.A."/>
            <person name="Volff J.N."/>
            <person name="Philippe H."/>
            <person name="Lenhard B."/>
            <person name="Roest Crollius H."/>
            <person name="Wincker P."/>
            <person name="Chourrout D."/>
        </authorList>
    </citation>
    <scope>NUCLEOTIDE SEQUENCE [LARGE SCALE GENOMIC DNA]</scope>
</reference>
<accession>E4XCY7</accession>
<evidence type="ECO:0000256" key="2">
    <source>
        <dbReference type="ARBA" id="ARBA00022741"/>
    </source>
</evidence>
<dbReference type="Proteomes" id="UP000001307">
    <property type="component" value="Unassembled WGS sequence"/>
</dbReference>
<dbReference type="PANTHER" id="PTHR11909">
    <property type="entry name" value="CASEIN KINASE-RELATED"/>
    <property type="match status" value="1"/>
</dbReference>
<dbReference type="InParanoid" id="E4XCY7"/>
<dbReference type="GO" id="GO:0005524">
    <property type="term" value="F:ATP binding"/>
    <property type="evidence" value="ECO:0007669"/>
    <property type="project" value="UniProtKB-UniRule"/>
</dbReference>
<dbReference type="SUPFAM" id="SSF56112">
    <property type="entry name" value="Protein kinase-like (PK-like)"/>
    <property type="match status" value="1"/>
</dbReference>
<feature type="compositionally biased region" description="Acidic residues" evidence="5">
    <location>
        <begin position="581"/>
        <end position="596"/>
    </location>
</feature>
<dbReference type="PROSITE" id="PS00107">
    <property type="entry name" value="PROTEIN_KINASE_ATP"/>
    <property type="match status" value="1"/>
</dbReference>
<dbReference type="InterPro" id="IPR017441">
    <property type="entry name" value="Protein_kinase_ATP_BS"/>
</dbReference>
<feature type="compositionally biased region" description="Basic and acidic residues" evidence="5">
    <location>
        <begin position="633"/>
        <end position="657"/>
    </location>
</feature>
<dbReference type="PROSITE" id="PS00108">
    <property type="entry name" value="PROTEIN_KINASE_ST"/>
    <property type="match status" value="1"/>
</dbReference>
<evidence type="ECO:0000256" key="4">
    <source>
        <dbReference type="PROSITE-ProRule" id="PRU10141"/>
    </source>
</evidence>
<feature type="domain" description="Protein kinase" evidence="6">
    <location>
        <begin position="32"/>
        <end position="322"/>
    </location>
</feature>
<feature type="compositionally biased region" description="Low complexity" evidence="5">
    <location>
        <begin position="445"/>
        <end position="459"/>
    </location>
</feature>
<protein>
    <recommendedName>
        <fullName evidence="1">non-specific serine/threonine protein kinase</fullName>
        <ecNumber evidence="1">2.7.11.1</ecNumber>
    </recommendedName>
</protein>
<dbReference type="EMBL" id="FN653037">
    <property type="protein sequence ID" value="CBY09462.1"/>
    <property type="molecule type" value="Genomic_DNA"/>
</dbReference>
<evidence type="ECO:0000313" key="8">
    <source>
        <dbReference type="Proteomes" id="UP000001307"/>
    </source>
</evidence>
<gene>
    <name evidence="7" type="ORF">GSOID_T00008021001</name>
</gene>
<proteinExistence type="predicted"/>
<evidence type="ECO:0000256" key="5">
    <source>
        <dbReference type="SAM" id="MobiDB-lite"/>
    </source>
</evidence>
<dbReference type="AlphaFoldDB" id="E4XCY7"/>
<evidence type="ECO:0000256" key="1">
    <source>
        <dbReference type="ARBA" id="ARBA00012513"/>
    </source>
</evidence>
<keyword evidence="2 4" id="KW-0547">Nucleotide-binding</keyword>
<dbReference type="Gene3D" id="1.10.510.10">
    <property type="entry name" value="Transferase(Phosphotransferase) domain 1"/>
    <property type="match status" value="1"/>
</dbReference>
<feature type="compositionally biased region" description="Basic residues" evidence="5">
    <location>
        <begin position="532"/>
        <end position="541"/>
    </location>
</feature>
<dbReference type="InterPro" id="IPR000719">
    <property type="entry name" value="Prot_kinase_dom"/>
</dbReference>
<feature type="compositionally biased region" description="Basic and acidic residues" evidence="5">
    <location>
        <begin position="542"/>
        <end position="553"/>
    </location>
</feature>